<evidence type="ECO:0000313" key="4">
    <source>
        <dbReference type="EMBL" id="MCP8898733.1"/>
    </source>
</evidence>
<dbReference type="PANTHER" id="PTHR43575">
    <property type="entry name" value="PROTEIN ABCI7, CHLOROPLASTIC"/>
    <property type="match status" value="1"/>
</dbReference>
<dbReference type="EMBL" id="JAMFTH010000001">
    <property type="protein sequence ID" value="MCP8898733.1"/>
    <property type="molecule type" value="Genomic_DNA"/>
</dbReference>
<dbReference type="Proteomes" id="UP001139319">
    <property type="component" value="Unassembled WGS sequence"/>
</dbReference>
<evidence type="ECO:0000259" key="2">
    <source>
        <dbReference type="Pfam" id="PF01458"/>
    </source>
</evidence>
<evidence type="ECO:0000256" key="1">
    <source>
        <dbReference type="ARBA" id="ARBA00043967"/>
    </source>
</evidence>
<comment type="caution">
    <text evidence="4">The sequence shown here is derived from an EMBL/GenBank/DDBJ whole genome shotgun (WGS) entry which is preliminary data.</text>
</comment>
<evidence type="ECO:0000259" key="3">
    <source>
        <dbReference type="Pfam" id="PF19295"/>
    </source>
</evidence>
<name>A0A9X2I142_9GAMM</name>
<keyword evidence="5" id="KW-1185">Reference proteome</keyword>
<gene>
    <name evidence="4" type="primary">sufD</name>
    <name evidence="4" type="ORF">M6D89_05400</name>
</gene>
<dbReference type="PANTHER" id="PTHR43575:SF1">
    <property type="entry name" value="PROTEIN ABCI7, CHLOROPLASTIC"/>
    <property type="match status" value="1"/>
</dbReference>
<protein>
    <submittedName>
        <fullName evidence="4">Fe-S cluster assembly protein SufD</fullName>
    </submittedName>
</protein>
<dbReference type="GO" id="GO:0016226">
    <property type="term" value="P:iron-sulfur cluster assembly"/>
    <property type="evidence" value="ECO:0007669"/>
    <property type="project" value="InterPro"/>
</dbReference>
<dbReference type="InterPro" id="IPR000825">
    <property type="entry name" value="SUF_FeS_clus_asmbl_SufBD_core"/>
</dbReference>
<feature type="domain" description="SUF system FeS cluster assembly SufBD core" evidence="2">
    <location>
        <begin position="166"/>
        <end position="394"/>
    </location>
</feature>
<dbReference type="InterPro" id="IPR045595">
    <property type="entry name" value="SufBD_N"/>
</dbReference>
<dbReference type="Pfam" id="PF01458">
    <property type="entry name" value="SUFBD_core"/>
    <property type="match status" value="1"/>
</dbReference>
<proteinExistence type="inferred from homology"/>
<dbReference type="SUPFAM" id="SSF101960">
    <property type="entry name" value="Stabilizer of iron transporter SufD"/>
    <property type="match status" value="1"/>
</dbReference>
<dbReference type="InterPro" id="IPR037284">
    <property type="entry name" value="SUF_FeS_clus_asmbl_SufBD_sf"/>
</dbReference>
<accession>A0A9X2I142</accession>
<dbReference type="InterPro" id="IPR011542">
    <property type="entry name" value="SUF_FeS_clus_asmbl_SufD"/>
</dbReference>
<dbReference type="InterPro" id="IPR055346">
    <property type="entry name" value="Fe-S_cluster_assembly_SufBD"/>
</dbReference>
<feature type="domain" description="SUF system FeS cluster assembly SufBD N-terminal" evidence="3">
    <location>
        <begin position="15"/>
        <end position="156"/>
    </location>
</feature>
<evidence type="ECO:0000313" key="5">
    <source>
        <dbReference type="Proteomes" id="UP001139319"/>
    </source>
</evidence>
<dbReference type="RefSeq" id="WP_253967002.1">
    <property type="nucleotide sequence ID" value="NZ_JAMFTH010000001.1"/>
</dbReference>
<dbReference type="Pfam" id="PF19295">
    <property type="entry name" value="SufBD_N"/>
    <property type="match status" value="1"/>
</dbReference>
<reference evidence="4" key="1">
    <citation type="submission" date="2022-05" db="EMBL/GenBank/DDBJ databases">
        <authorList>
            <person name="Sun H.-N."/>
        </authorList>
    </citation>
    <scope>NUCLEOTIDE SEQUENCE</scope>
    <source>
        <strain evidence="4">HB14</strain>
    </source>
</reference>
<comment type="similarity">
    <text evidence="1">Belongs to the iron-sulfur cluster assembly SufBD family.</text>
</comment>
<organism evidence="4 5">
    <name type="scientific">Gilvimarinus xylanilyticus</name>
    <dbReference type="NCBI Taxonomy" id="2944139"/>
    <lineage>
        <taxon>Bacteria</taxon>
        <taxon>Pseudomonadati</taxon>
        <taxon>Pseudomonadota</taxon>
        <taxon>Gammaproteobacteria</taxon>
        <taxon>Cellvibrionales</taxon>
        <taxon>Cellvibrionaceae</taxon>
        <taxon>Gilvimarinus</taxon>
    </lineage>
</organism>
<sequence length="436" mass="47740">MGDLQTAALALAGSQQAPDWLASVRQRGAQRFAATPWPNRRTEQWKYTPLSALSGKSVQLPEPSGYKVPEADLIDVDAYRLVFINGVYSPDQSDSLPPEVASFSGVNDDQVALLQNHLGRLADSSAHLFAALGEATSAEGLVVHVKAGQSLDKPVYVVNYSVGEQSFLASTRVLVVLEAGAEAEVVEQFLSATDDQANLVTAHTEIVLGDNARVKHYRLNLEHEGITHAGGVFVELGRDAHFDGFAIAKGAELIRNDYLLIHRGSGAHVELNGVYMPRGRQVVDYHTNVQHRVPHCTSNEVFRGIIGDRAKAVFNGRIHIFADAQKTLAELSNKNLLTSNRAEIDTKPELEIYADDVKCAHGATVAQLDDEAIYYLQTRGIDKERAQVMMSFGFINELISNIQNEAVMNYLLPVLAKQFGRENDLLQLEADTLDAL</sequence>
<reference evidence="4" key="2">
    <citation type="submission" date="2023-01" db="EMBL/GenBank/DDBJ databases">
        <title>Gilvimarinus xylanilyticus HB14 isolated from Caulerpa lentillifera aquaculture base in Hainan, China.</title>
        <authorList>
            <person name="Zhang Y.-J."/>
        </authorList>
    </citation>
    <scope>NUCLEOTIDE SEQUENCE</scope>
    <source>
        <strain evidence="4">HB14</strain>
    </source>
</reference>
<dbReference type="AlphaFoldDB" id="A0A9X2I142"/>
<dbReference type="NCBIfam" id="TIGR01981">
    <property type="entry name" value="sufD"/>
    <property type="match status" value="1"/>
</dbReference>